<name>B3M2R4_DROAN</name>
<evidence type="ECO:0000256" key="1">
    <source>
        <dbReference type="ARBA" id="ARBA00004141"/>
    </source>
</evidence>
<dbReference type="PANTHER" id="PTHR11351:SF31">
    <property type="entry name" value="DESATURASE 1, ISOFORM A-RELATED"/>
    <property type="match status" value="1"/>
</dbReference>
<dbReference type="PRINTS" id="PR00075">
    <property type="entry name" value="FACDDSATRASE"/>
</dbReference>
<evidence type="ECO:0000256" key="6">
    <source>
        <dbReference type="ARBA" id="ARBA00022989"/>
    </source>
</evidence>
<dbReference type="OrthoDB" id="10260134at2759"/>
<evidence type="ECO:0000256" key="8">
    <source>
        <dbReference type="ARBA" id="ARBA00023004"/>
    </source>
</evidence>
<keyword evidence="17" id="KW-1185">Reference proteome</keyword>
<feature type="transmembrane region" description="Helical" evidence="14">
    <location>
        <begin position="204"/>
        <end position="224"/>
    </location>
</feature>
<dbReference type="GO" id="GO:0004768">
    <property type="term" value="F:stearoyl-CoA 9-desaturase activity"/>
    <property type="evidence" value="ECO:0007669"/>
    <property type="project" value="TreeGrafter"/>
</dbReference>
<dbReference type="AlphaFoldDB" id="B3M2R4"/>
<keyword evidence="10 14" id="KW-0472">Membrane</keyword>
<accession>B3M2R4</accession>
<feature type="transmembrane region" description="Helical" evidence="14">
    <location>
        <begin position="84"/>
        <end position="109"/>
    </location>
</feature>
<keyword evidence="4 12" id="KW-0812">Transmembrane</keyword>
<dbReference type="OMA" id="AIFTAKW"/>
<dbReference type="GeneID" id="6500741"/>
<proteinExistence type="inferred from homology"/>
<reference evidence="16 17" key="1">
    <citation type="journal article" date="2007" name="Nature">
        <title>Evolution of genes and genomes on the Drosophila phylogeny.</title>
        <authorList>
            <consortium name="Drosophila 12 Genomes Consortium"/>
            <person name="Clark A.G."/>
            <person name="Eisen M.B."/>
            <person name="Smith D.R."/>
            <person name="Bergman C.M."/>
            <person name="Oliver B."/>
            <person name="Markow T.A."/>
            <person name="Kaufman T.C."/>
            <person name="Kellis M."/>
            <person name="Gelbart W."/>
            <person name="Iyer V.N."/>
            <person name="Pollard D.A."/>
            <person name="Sackton T.B."/>
            <person name="Larracuente A.M."/>
            <person name="Singh N.D."/>
            <person name="Abad J.P."/>
            <person name="Abt D.N."/>
            <person name="Adryan B."/>
            <person name="Aguade M."/>
            <person name="Akashi H."/>
            <person name="Anderson W.W."/>
            <person name="Aquadro C.F."/>
            <person name="Ardell D.H."/>
            <person name="Arguello R."/>
            <person name="Artieri C.G."/>
            <person name="Barbash D.A."/>
            <person name="Barker D."/>
            <person name="Barsanti P."/>
            <person name="Batterham P."/>
            <person name="Batzoglou S."/>
            <person name="Begun D."/>
            <person name="Bhutkar A."/>
            <person name="Blanco E."/>
            <person name="Bosak S.A."/>
            <person name="Bradley R.K."/>
            <person name="Brand A.D."/>
            <person name="Brent M.R."/>
            <person name="Brooks A.N."/>
            <person name="Brown R.H."/>
            <person name="Butlin R.K."/>
            <person name="Caggese C."/>
            <person name="Calvi B.R."/>
            <person name="Bernardo de Carvalho A."/>
            <person name="Caspi A."/>
            <person name="Castrezana S."/>
            <person name="Celniker S.E."/>
            <person name="Chang J.L."/>
            <person name="Chapple C."/>
            <person name="Chatterji S."/>
            <person name="Chinwalla A."/>
            <person name="Civetta A."/>
            <person name="Clifton S.W."/>
            <person name="Comeron J.M."/>
            <person name="Costello J.C."/>
            <person name="Coyne J.A."/>
            <person name="Daub J."/>
            <person name="David R.G."/>
            <person name="Delcher A.L."/>
            <person name="Delehaunty K."/>
            <person name="Do C.B."/>
            <person name="Ebling H."/>
            <person name="Edwards K."/>
            <person name="Eickbush T."/>
            <person name="Evans J.D."/>
            <person name="Filipski A."/>
            <person name="Findeiss S."/>
            <person name="Freyhult E."/>
            <person name="Fulton L."/>
            <person name="Fulton R."/>
            <person name="Garcia A.C."/>
            <person name="Gardiner A."/>
            <person name="Garfield D.A."/>
            <person name="Garvin B.E."/>
            <person name="Gibson G."/>
            <person name="Gilbert D."/>
            <person name="Gnerre S."/>
            <person name="Godfrey J."/>
            <person name="Good R."/>
            <person name="Gotea V."/>
            <person name="Gravely B."/>
            <person name="Greenberg A.J."/>
            <person name="Griffiths-Jones S."/>
            <person name="Gross S."/>
            <person name="Guigo R."/>
            <person name="Gustafson E.A."/>
            <person name="Haerty W."/>
            <person name="Hahn M.W."/>
            <person name="Halligan D.L."/>
            <person name="Halpern A.L."/>
            <person name="Halter G.M."/>
            <person name="Han M.V."/>
            <person name="Heger A."/>
            <person name="Hillier L."/>
            <person name="Hinrichs A.S."/>
            <person name="Holmes I."/>
            <person name="Hoskins R.A."/>
            <person name="Hubisz M.J."/>
            <person name="Hultmark D."/>
            <person name="Huntley M.A."/>
            <person name="Jaffe D.B."/>
            <person name="Jagadeeshan S."/>
            <person name="Jeck W.R."/>
            <person name="Johnson J."/>
            <person name="Jones C.D."/>
            <person name="Jordan W.C."/>
            <person name="Karpen G.H."/>
            <person name="Kataoka E."/>
            <person name="Keightley P.D."/>
            <person name="Kheradpour P."/>
            <person name="Kirkness E.F."/>
            <person name="Koerich L.B."/>
            <person name="Kristiansen K."/>
            <person name="Kudrna D."/>
            <person name="Kulathinal R.J."/>
            <person name="Kumar S."/>
            <person name="Kwok R."/>
            <person name="Lander E."/>
            <person name="Langley C.H."/>
            <person name="Lapoint R."/>
            <person name="Lazzaro B.P."/>
            <person name="Lee S.J."/>
            <person name="Levesque L."/>
            <person name="Li R."/>
            <person name="Lin C.F."/>
            <person name="Lin M.F."/>
            <person name="Lindblad-Toh K."/>
            <person name="Llopart A."/>
            <person name="Long M."/>
            <person name="Low L."/>
            <person name="Lozovsky E."/>
            <person name="Lu J."/>
            <person name="Luo M."/>
            <person name="Machado C.A."/>
            <person name="Makalowski W."/>
            <person name="Marzo M."/>
            <person name="Matsuda M."/>
            <person name="Matzkin L."/>
            <person name="McAllister B."/>
            <person name="McBride C.S."/>
            <person name="McKernan B."/>
            <person name="McKernan K."/>
            <person name="Mendez-Lago M."/>
            <person name="Minx P."/>
            <person name="Mollenhauer M.U."/>
            <person name="Montooth K."/>
            <person name="Mount S.M."/>
            <person name="Mu X."/>
            <person name="Myers E."/>
            <person name="Negre B."/>
            <person name="Newfeld S."/>
            <person name="Nielsen R."/>
            <person name="Noor M.A."/>
            <person name="O'Grady P."/>
            <person name="Pachter L."/>
            <person name="Papaceit M."/>
            <person name="Parisi M.J."/>
            <person name="Parisi M."/>
            <person name="Parts L."/>
            <person name="Pedersen J.S."/>
            <person name="Pesole G."/>
            <person name="Phillippy A.M."/>
            <person name="Ponting C.P."/>
            <person name="Pop M."/>
            <person name="Porcelli D."/>
            <person name="Powell J.R."/>
            <person name="Prohaska S."/>
            <person name="Pruitt K."/>
            <person name="Puig M."/>
            <person name="Quesneville H."/>
            <person name="Ram K.R."/>
            <person name="Rand D."/>
            <person name="Rasmussen M.D."/>
            <person name="Reed L.K."/>
            <person name="Reenan R."/>
            <person name="Reily A."/>
            <person name="Remington K.A."/>
            <person name="Rieger T.T."/>
            <person name="Ritchie M.G."/>
            <person name="Robin C."/>
            <person name="Rogers Y.H."/>
            <person name="Rohde C."/>
            <person name="Rozas J."/>
            <person name="Rubenfield M.J."/>
            <person name="Ruiz A."/>
            <person name="Russo S."/>
            <person name="Salzberg S.L."/>
            <person name="Sanchez-Gracia A."/>
            <person name="Saranga D.J."/>
            <person name="Sato H."/>
            <person name="Schaeffer S.W."/>
            <person name="Schatz M.C."/>
            <person name="Schlenke T."/>
            <person name="Schwartz R."/>
            <person name="Segarra C."/>
            <person name="Singh R.S."/>
            <person name="Sirot L."/>
            <person name="Sirota M."/>
            <person name="Sisneros N.B."/>
            <person name="Smith C.D."/>
            <person name="Smith T.F."/>
            <person name="Spieth J."/>
            <person name="Stage D.E."/>
            <person name="Stark A."/>
            <person name="Stephan W."/>
            <person name="Strausberg R.L."/>
            <person name="Strempel S."/>
            <person name="Sturgill D."/>
            <person name="Sutton G."/>
            <person name="Sutton G.G."/>
            <person name="Tao W."/>
            <person name="Teichmann S."/>
            <person name="Tobari Y.N."/>
            <person name="Tomimura Y."/>
            <person name="Tsolas J.M."/>
            <person name="Valente V.L."/>
            <person name="Venter E."/>
            <person name="Venter J.C."/>
            <person name="Vicario S."/>
            <person name="Vieira F.G."/>
            <person name="Vilella A.J."/>
            <person name="Villasante A."/>
            <person name="Walenz B."/>
            <person name="Wang J."/>
            <person name="Wasserman M."/>
            <person name="Watts T."/>
            <person name="Wilson D."/>
            <person name="Wilson R.K."/>
            <person name="Wing R.A."/>
            <person name="Wolfner M.F."/>
            <person name="Wong A."/>
            <person name="Wong G.K."/>
            <person name="Wu C.I."/>
            <person name="Wu G."/>
            <person name="Yamamoto D."/>
            <person name="Yang H.P."/>
            <person name="Yang S.P."/>
            <person name="Yorke J.A."/>
            <person name="Yoshida K."/>
            <person name="Zdobnov E."/>
            <person name="Zhang P."/>
            <person name="Zhang Y."/>
            <person name="Zimin A.V."/>
            <person name="Baldwin J."/>
            <person name="Abdouelleil A."/>
            <person name="Abdulkadir J."/>
            <person name="Abebe A."/>
            <person name="Abera B."/>
            <person name="Abreu J."/>
            <person name="Acer S.C."/>
            <person name="Aftuck L."/>
            <person name="Alexander A."/>
            <person name="An P."/>
            <person name="Anderson E."/>
            <person name="Anderson S."/>
            <person name="Arachi H."/>
            <person name="Azer M."/>
            <person name="Bachantsang P."/>
            <person name="Barry A."/>
            <person name="Bayul T."/>
            <person name="Berlin A."/>
            <person name="Bessette D."/>
            <person name="Bloom T."/>
            <person name="Blye J."/>
            <person name="Boguslavskiy L."/>
            <person name="Bonnet C."/>
            <person name="Boukhgalter B."/>
            <person name="Bourzgui I."/>
            <person name="Brown A."/>
            <person name="Cahill P."/>
            <person name="Channer S."/>
            <person name="Cheshatsang Y."/>
            <person name="Chuda L."/>
            <person name="Citroen M."/>
            <person name="Collymore A."/>
            <person name="Cooke P."/>
            <person name="Costello M."/>
            <person name="D'Aco K."/>
            <person name="Daza R."/>
            <person name="De Haan G."/>
            <person name="DeGray S."/>
            <person name="DeMaso C."/>
            <person name="Dhargay N."/>
            <person name="Dooley K."/>
            <person name="Dooley E."/>
            <person name="Doricent M."/>
            <person name="Dorje P."/>
            <person name="Dorjee K."/>
            <person name="Dupes A."/>
            <person name="Elong R."/>
            <person name="Falk J."/>
            <person name="Farina A."/>
            <person name="Faro S."/>
            <person name="Ferguson D."/>
            <person name="Fisher S."/>
            <person name="Foley C.D."/>
            <person name="Franke A."/>
            <person name="Friedrich D."/>
            <person name="Gadbois L."/>
            <person name="Gearin G."/>
            <person name="Gearin C.R."/>
            <person name="Giannoukos G."/>
            <person name="Goode T."/>
            <person name="Graham J."/>
            <person name="Grandbois E."/>
            <person name="Grewal S."/>
            <person name="Gyaltsen K."/>
            <person name="Hafez N."/>
            <person name="Hagos B."/>
            <person name="Hall J."/>
            <person name="Henson C."/>
            <person name="Hollinger A."/>
            <person name="Honan T."/>
            <person name="Huard M.D."/>
            <person name="Hughes L."/>
            <person name="Hurhula B."/>
            <person name="Husby M.E."/>
            <person name="Kamat A."/>
            <person name="Kanga B."/>
            <person name="Kashin S."/>
            <person name="Khazanovich D."/>
            <person name="Kisner P."/>
            <person name="Lance K."/>
            <person name="Lara M."/>
            <person name="Lee W."/>
            <person name="Lennon N."/>
            <person name="Letendre F."/>
            <person name="LeVine R."/>
            <person name="Lipovsky A."/>
            <person name="Liu X."/>
            <person name="Liu J."/>
            <person name="Liu S."/>
            <person name="Lokyitsang T."/>
            <person name="Lokyitsang Y."/>
            <person name="Lubonja R."/>
            <person name="Lui A."/>
            <person name="MacDonald P."/>
            <person name="Magnisalis V."/>
            <person name="Maru K."/>
            <person name="Matthews C."/>
            <person name="McCusker W."/>
            <person name="McDonough S."/>
            <person name="Mehta T."/>
            <person name="Meldrim J."/>
            <person name="Meneus L."/>
            <person name="Mihai O."/>
            <person name="Mihalev A."/>
            <person name="Mihova T."/>
            <person name="Mittelman R."/>
            <person name="Mlenga V."/>
            <person name="Montmayeur A."/>
            <person name="Mulrain L."/>
            <person name="Navidi A."/>
            <person name="Naylor J."/>
            <person name="Negash T."/>
            <person name="Nguyen T."/>
            <person name="Nguyen N."/>
            <person name="Nicol R."/>
            <person name="Norbu C."/>
            <person name="Norbu N."/>
            <person name="Novod N."/>
            <person name="O'Neill B."/>
            <person name="Osman S."/>
            <person name="Markiewicz E."/>
            <person name="Oyono O.L."/>
            <person name="Patti C."/>
            <person name="Phunkhang P."/>
            <person name="Pierre F."/>
            <person name="Priest M."/>
            <person name="Raghuraman S."/>
            <person name="Rege F."/>
            <person name="Reyes R."/>
            <person name="Rise C."/>
            <person name="Rogov P."/>
            <person name="Ross K."/>
            <person name="Ryan E."/>
            <person name="Settipalli S."/>
            <person name="Shea T."/>
            <person name="Sherpa N."/>
            <person name="Shi L."/>
            <person name="Shih D."/>
            <person name="Sparrow T."/>
            <person name="Spaulding J."/>
            <person name="Stalker J."/>
            <person name="Stange-Thomann N."/>
            <person name="Stavropoulos S."/>
            <person name="Stone C."/>
            <person name="Strader C."/>
            <person name="Tesfaye S."/>
            <person name="Thomson T."/>
            <person name="Thoulutsang Y."/>
            <person name="Thoulutsang D."/>
            <person name="Topham K."/>
            <person name="Topping I."/>
            <person name="Tsamla T."/>
            <person name="Vassiliev H."/>
            <person name="Vo A."/>
            <person name="Wangchuk T."/>
            <person name="Wangdi T."/>
            <person name="Weiand M."/>
            <person name="Wilkinson J."/>
            <person name="Wilson A."/>
            <person name="Yadav S."/>
            <person name="Young G."/>
            <person name="Yu Q."/>
            <person name="Zembek L."/>
            <person name="Zhong D."/>
            <person name="Zimmer A."/>
            <person name="Zwirko Z."/>
            <person name="Jaffe D.B."/>
            <person name="Alvarez P."/>
            <person name="Brockman W."/>
            <person name="Butler J."/>
            <person name="Chin C."/>
            <person name="Gnerre S."/>
            <person name="Grabherr M."/>
            <person name="Kleber M."/>
            <person name="Mauceli E."/>
            <person name="MacCallum I."/>
        </authorList>
    </citation>
    <scope>NUCLEOTIDE SEQUENCE [LARGE SCALE GENOMIC DNA]</scope>
    <source>
        <strain evidence="17">Tucson 14024-0371.13</strain>
    </source>
</reference>
<dbReference type="InterPro" id="IPR015876">
    <property type="entry name" value="Acyl-CoA_DS"/>
</dbReference>
<dbReference type="GO" id="GO:0005506">
    <property type="term" value="F:iron ion binding"/>
    <property type="evidence" value="ECO:0007669"/>
    <property type="project" value="TreeGrafter"/>
</dbReference>
<feature type="transmembrane region" description="Helical" evidence="14">
    <location>
        <begin position="302"/>
        <end position="321"/>
    </location>
</feature>
<evidence type="ECO:0000256" key="9">
    <source>
        <dbReference type="ARBA" id="ARBA00023098"/>
    </source>
</evidence>
<protein>
    <recommendedName>
        <fullName evidence="15">Fatty acid desaturase domain-containing protein</fullName>
    </recommendedName>
</protein>
<dbReference type="PhylomeDB" id="B3M2R4"/>
<evidence type="ECO:0000256" key="3">
    <source>
        <dbReference type="ARBA" id="ARBA00022516"/>
    </source>
</evidence>
<dbReference type="InterPro" id="IPR005804">
    <property type="entry name" value="FA_desaturase_dom"/>
</dbReference>
<evidence type="ECO:0000256" key="2">
    <source>
        <dbReference type="ARBA" id="ARBA00009295"/>
    </source>
</evidence>
<comment type="subcellular location">
    <subcellularLocation>
        <location evidence="1">Membrane</location>
        <topology evidence="1">Multi-pass membrane protein</topology>
    </subcellularLocation>
</comment>
<dbReference type="GO" id="GO:0006636">
    <property type="term" value="P:unsaturated fatty acid biosynthetic process"/>
    <property type="evidence" value="ECO:0007669"/>
    <property type="project" value="TreeGrafter"/>
</dbReference>
<dbReference type="Proteomes" id="UP000007801">
    <property type="component" value="Unassembled WGS sequence"/>
</dbReference>
<evidence type="ECO:0000256" key="14">
    <source>
        <dbReference type="SAM" id="Phobius"/>
    </source>
</evidence>
<evidence type="ECO:0000313" key="17">
    <source>
        <dbReference type="Proteomes" id="UP000007801"/>
    </source>
</evidence>
<dbReference type="CDD" id="cd03505">
    <property type="entry name" value="Delta9-FADS-like"/>
    <property type="match status" value="1"/>
</dbReference>
<organism evidence="16 17">
    <name type="scientific">Drosophila ananassae</name>
    <name type="common">Fruit fly</name>
    <dbReference type="NCBI Taxonomy" id="7217"/>
    <lineage>
        <taxon>Eukaryota</taxon>
        <taxon>Metazoa</taxon>
        <taxon>Ecdysozoa</taxon>
        <taxon>Arthropoda</taxon>
        <taxon>Hexapoda</taxon>
        <taxon>Insecta</taxon>
        <taxon>Pterygota</taxon>
        <taxon>Neoptera</taxon>
        <taxon>Endopterygota</taxon>
        <taxon>Diptera</taxon>
        <taxon>Brachycera</taxon>
        <taxon>Muscomorpha</taxon>
        <taxon>Ephydroidea</taxon>
        <taxon>Drosophilidae</taxon>
        <taxon>Drosophila</taxon>
        <taxon>Sophophora</taxon>
    </lineage>
</organism>
<feature type="transmembrane region" description="Helical" evidence="14">
    <location>
        <begin position="56"/>
        <end position="78"/>
    </location>
</feature>
<dbReference type="KEGG" id="dan:6500741"/>
<dbReference type="EMBL" id="CH902617">
    <property type="protein sequence ID" value="EDV42385.1"/>
    <property type="molecule type" value="Genomic_DNA"/>
</dbReference>
<evidence type="ECO:0000256" key="7">
    <source>
        <dbReference type="ARBA" id="ARBA00023002"/>
    </source>
</evidence>
<dbReference type="HOGENOM" id="CLU_027359_0_2_1"/>
<gene>
    <name evidence="16" type="primary">Dana\GF17960</name>
    <name evidence="16" type="synonym">dana_GLEANR_19222</name>
    <name evidence="16" type="ORF">GF17960</name>
</gene>
<dbReference type="InParanoid" id="B3M2R4"/>
<evidence type="ECO:0000256" key="4">
    <source>
        <dbReference type="ARBA" id="ARBA00022692"/>
    </source>
</evidence>
<comment type="domain">
    <text evidence="12">The histidine box domains are involved in binding the catalytic metal ions.</text>
</comment>
<evidence type="ECO:0000256" key="12">
    <source>
        <dbReference type="RuleBase" id="RU000581"/>
    </source>
</evidence>
<keyword evidence="6 14" id="KW-1133">Transmembrane helix</keyword>
<dbReference type="eggNOG" id="KOG1600">
    <property type="taxonomic scope" value="Eukaryota"/>
</dbReference>
<dbReference type="STRING" id="7217.B3M2R4"/>
<evidence type="ECO:0000259" key="15">
    <source>
        <dbReference type="Pfam" id="PF00487"/>
    </source>
</evidence>
<keyword evidence="11 12" id="KW-0275">Fatty acid biosynthesis</keyword>
<dbReference type="GO" id="GO:0005789">
    <property type="term" value="C:endoplasmic reticulum membrane"/>
    <property type="evidence" value="ECO:0007669"/>
    <property type="project" value="TreeGrafter"/>
</dbReference>
<comment type="similarity">
    <text evidence="2 12">Belongs to the fatty acid desaturase type 1 family.</text>
</comment>
<evidence type="ECO:0000256" key="5">
    <source>
        <dbReference type="ARBA" id="ARBA00022832"/>
    </source>
</evidence>
<keyword evidence="3 12" id="KW-0444">Lipid biosynthesis</keyword>
<keyword evidence="7 12" id="KW-0560">Oxidoreductase</keyword>
<dbReference type="PANTHER" id="PTHR11351">
    <property type="entry name" value="ACYL-COA DESATURASE"/>
    <property type="match status" value="1"/>
</dbReference>
<evidence type="ECO:0000256" key="10">
    <source>
        <dbReference type="ARBA" id="ARBA00023136"/>
    </source>
</evidence>
<evidence type="ECO:0000256" key="13">
    <source>
        <dbReference type="SAM" id="MobiDB-lite"/>
    </source>
</evidence>
<keyword evidence="8" id="KW-0408">Iron</keyword>
<evidence type="ECO:0000313" key="16">
    <source>
        <dbReference type="EMBL" id="EDV42385.1"/>
    </source>
</evidence>
<keyword evidence="9" id="KW-0443">Lipid metabolism</keyword>
<comment type="cofactor">
    <cofactor evidence="12">
        <name>Fe(2+)</name>
        <dbReference type="ChEBI" id="CHEBI:29033"/>
    </cofactor>
</comment>
<keyword evidence="5" id="KW-0276">Fatty acid metabolism</keyword>
<dbReference type="SMR" id="B3M2R4"/>
<evidence type="ECO:0000256" key="11">
    <source>
        <dbReference type="ARBA" id="ARBA00023160"/>
    </source>
</evidence>
<sequence length="384" mass="44450">MAPYSRSIEAPDNWKSDDAPSEQTGVLFDCDVETIDGGRLIDTCNLKRADDRKLVWVWRNIILFAMVHLAALYGGYLIFAKAKFYTTIFAAVLYSCGMLGVTVGAHRLWSHRSYKAKWPMRLILTIFNTIAFQDSIYHWVRDHRMHHKYSETDADPHNTSRGFFYSHIGWLLCKKHPEVTLKGKGLNMSDLRKDPLVMFQHKHYYTLMPLSCFILPTVLPMLCWNESLECSLFVATLFRWCLQLNMTWLVNSAAHKYGGRPYDTTMNPSQNAYVSVMTFGEGWHNFHHVFPWDYRTSELGNFTMGLGTIFIDFCGTLGWAYDRKSVTPDMIQKRSKRTGDGSHALWGWGDKDMTPEERKYVIVHKRRTKRRLSTGVSAAHFVNN</sequence>
<feature type="domain" description="Fatty acid desaturase" evidence="15">
    <location>
        <begin position="91"/>
        <end position="291"/>
    </location>
</feature>
<dbReference type="Pfam" id="PF00487">
    <property type="entry name" value="FA_desaturase"/>
    <property type="match status" value="1"/>
</dbReference>
<feature type="region of interest" description="Disordered" evidence="13">
    <location>
        <begin position="1"/>
        <end position="20"/>
    </location>
</feature>